<evidence type="ECO:0000313" key="2">
    <source>
        <dbReference type="EMBL" id="OXA47977.1"/>
    </source>
</evidence>
<feature type="transmembrane region" description="Helical" evidence="1">
    <location>
        <begin position="185"/>
        <end position="204"/>
    </location>
</feature>
<keyword evidence="1" id="KW-0472">Membrane</keyword>
<gene>
    <name evidence="2" type="ORF">Fcan01_17296</name>
</gene>
<sequence length="397" mass="44904">MVVVTPLMWKALARSHTFSAYLWINPVDFSGTDGKLIYNDVPLTKLKFWIISNMTLFIALFLPSITIILAQLFGLVSIPLTNLMVLGIIVLMSGYGCLMAIVLISSLGVRLVSAFNHLHDLNTRLTLESWISPLPKQFDFIGISLNNHVLLCAIYPYFITIFLLRTEMDPIFLFLQILFTDSSEISTNLIILSFRLLFIVFAWLEFFRYCSNSFCGLIVGAHLILSIISWLQKSAPQIFLGKHISSHILQKYDTLRSILNIMHDPISVCVATVMFSGFVGCISINFATLKMYDVIPMPLYLTFPVLGVVIPTFIHIMMPMMIAVYEGAVVLQRKWGRALGLSKDVKYLKRKLRAEKAVRIYSGVFGYELYFVRNSTKSTYQYVIVGHTISALMSVSA</sequence>
<feature type="transmembrane region" description="Helical" evidence="1">
    <location>
        <begin position="210"/>
        <end position="231"/>
    </location>
</feature>
<feature type="transmembrane region" description="Helical" evidence="1">
    <location>
        <begin position="48"/>
        <end position="76"/>
    </location>
</feature>
<feature type="transmembrane region" description="Helical" evidence="1">
    <location>
        <begin position="299"/>
        <end position="325"/>
    </location>
</feature>
<comment type="caution">
    <text evidence="2">The sequence shown here is derived from an EMBL/GenBank/DDBJ whole genome shotgun (WGS) entry which is preliminary data.</text>
</comment>
<keyword evidence="1" id="KW-1133">Transmembrane helix</keyword>
<protein>
    <submittedName>
        <fullName evidence="2">Uncharacterized protein</fullName>
    </submittedName>
</protein>
<evidence type="ECO:0000313" key="3">
    <source>
        <dbReference type="Proteomes" id="UP000198287"/>
    </source>
</evidence>
<evidence type="ECO:0000256" key="1">
    <source>
        <dbReference type="SAM" id="Phobius"/>
    </source>
</evidence>
<dbReference type="EMBL" id="LNIX01000012">
    <property type="protein sequence ID" value="OXA47977.1"/>
    <property type="molecule type" value="Genomic_DNA"/>
</dbReference>
<name>A0A226DTF1_FOLCA</name>
<dbReference type="AlphaFoldDB" id="A0A226DTF1"/>
<feature type="transmembrane region" description="Helical" evidence="1">
    <location>
        <begin position="83"/>
        <end position="109"/>
    </location>
</feature>
<feature type="transmembrane region" description="Helical" evidence="1">
    <location>
        <begin position="266"/>
        <end position="287"/>
    </location>
</feature>
<dbReference type="Proteomes" id="UP000198287">
    <property type="component" value="Unassembled WGS sequence"/>
</dbReference>
<reference evidence="2 3" key="1">
    <citation type="submission" date="2015-12" db="EMBL/GenBank/DDBJ databases">
        <title>The genome of Folsomia candida.</title>
        <authorList>
            <person name="Faddeeva A."/>
            <person name="Derks M.F."/>
            <person name="Anvar Y."/>
            <person name="Smit S."/>
            <person name="Van Straalen N."/>
            <person name="Roelofs D."/>
        </authorList>
    </citation>
    <scope>NUCLEOTIDE SEQUENCE [LARGE SCALE GENOMIC DNA]</scope>
    <source>
        <strain evidence="2 3">VU population</strain>
        <tissue evidence="2">Whole body</tissue>
    </source>
</reference>
<keyword evidence="3" id="KW-1185">Reference proteome</keyword>
<feature type="transmembrane region" description="Helical" evidence="1">
    <location>
        <begin position="140"/>
        <end position="164"/>
    </location>
</feature>
<accession>A0A226DTF1</accession>
<proteinExistence type="predicted"/>
<keyword evidence="1" id="KW-0812">Transmembrane</keyword>
<organism evidence="2 3">
    <name type="scientific">Folsomia candida</name>
    <name type="common">Springtail</name>
    <dbReference type="NCBI Taxonomy" id="158441"/>
    <lineage>
        <taxon>Eukaryota</taxon>
        <taxon>Metazoa</taxon>
        <taxon>Ecdysozoa</taxon>
        <taxon>Arthropoda</taxon>
        <taxon>Hexapoda</taxon>
        <taxon>Collembola</taxon>
        <taxon>Entomobryomorpha</taxon>
        <taxon>Isotomoidea</taxon>
        <taxon>Isotomidae</taxon>
        <taxon>Proisotominae</taxon>
        <taxon>Folsomia</taxon>
    </lineage>
</organism>